<keyword evidence="1" id="KW-0472">Membrane</keyword>
<dbReference type="SUPFAM" id="SSF53756">
    <property type="entry name" value="UDP-Glycosyltransferase/glycogen phosphorylase"/>
    <property type="match status" value="1"/>
</dbReference>
<dbReference type="OrthoDB" id="6620093at2"/>
<organism evidence="3 4">
    <name type="scientific">Arthrobacter crusticola</name>
    <dbReference type="NCBI Taxonomy" id="2547960"/>
    <lineage>
        <taxon>Bacteria</taxon>
        <taxon>Bacillati</taxon>
        <taxon>Actinomycetota</taxon>
        <taxon>Actinomycetes</taxon>
        <taxon>Micrococcales</taxon>
        <taxon>Micrococcaceae</taxon>
        <taxon>Arthrobacter</taxon>
    </lineage>
</organism>
<accession>A0A4R5TX59</accession>
<sequence length="569" mass="60868">MATYLLCSSPIYGHVVPLVEIGRYLRGQGHQVGMLTGARFEDTVTGAGLRFLPLPEACDFDDRDLDSSFPGRAGKKGLDRLRFDMTEVFINALPHQYRALREELDRTPTDAVLAESGFTGAVVPLLRTEPRPPILFSGIIPLAFSSRDTAPFGPGLPPLPTKAGMLRNLLLNTLIQKVVFRPTHRAANRQMKAAAGVPLPVHFLDAASLADRFLQFTCPGFEYPRSDLPASVRFVGPVLPAGSDGFTPPFWWGELRDGRPVIHVTQGTIDNKDPGRLILPTLRALARLDVLVVATTGGAPLPPGDVPPNARVADFLPHEHLLPLVDVMITNGGYGGTQRALAEGLPVIVAGDREDKPEVAARVAWAGVGINLRTGSPSPRAVRKAVRQVLSDTSYREAAGRLASEYARYDALPMIARELETTQAGPPRGRGPSGPGRKGLALVSAAQLVLGVAGLRRALRKRTAYDIGFLRGSSDTIERDQWLTGTNLSAPGGMLVLQAACIAALLRGPSRRVARTLGVLGAIMTGRYPAERSVRASWRRPDDAVAPLTAAAALLAALMAALGFRAAGR</sequence>
<reference evidence="3 4" key="1">
    <citation type="submission" date="2019-03" db="EMBL/GenBank/DDBJ databases">
        <title>Arthrobacter sp. nov., an bacterium isolated from biocrust in Mu Us Desert.</title>
        <authorList>
            <person name="Lixiong L."/>
        </authorList>
    </citation>
    <scope>NUCLEOTIDE SEQUENCE [LARGE SCALE GENOMIC DNA]</scope>
    <source>
        <strain evidence="3 4">SLN-3</strain>
    </source>
</reference>
<dbReference type="Gene3D" id="3.40.50.2000">
    <property type="entry name" value="Glycogen Phosphorylase B"/>
    <property type="match status" value="2"/>
</dbReference>
<comment type="caution">
    <text evidence="3">The sequence shown here is derived from an EMBL/GenBank/DDBJ whole genome shotgun (WGS) entry which is preliminary data.</text>
</comment>
<feature type="transmembrane region" description="Helical" evidence="1">
    <location>
        <begin position="545"/>
        <end position="564"/>
    </location>
</feature>
<keyword evidence="3" id="KW-0808">Transferase</keyword>
<dbReference type="GO" id="GO:0016758">
    <property type="term" value="F:hexosyltransferase activity"/>
    <property type="evidence" value="ECO:0007669"/>
    <property type="project" value="UniProtKB-ARBA"/>
</dbReference>
<dbReference type="RefSeq" id="WP_133403989.1">
    <property type="nucleotide sequence ID" value="NZ_SMTK01000003.1"/>
</dbReference>
<dbReference type="PANTHER" id="PTHR48050:SF13">
    <property type="entry name" value="STEROL 3-BETA-GLUCOSYLTRANSFERASE UGT80A2"/>
    <property type="match status" value="1"/>
</dbReference>
<keyword evidence="1" id="KW-0812">Transmembrane</keyword>
<evidence type="ECO:0000313" key="4">
    <source>
        <dbReference type="Proteomes" id="UP000295411"/>
    </source>
</evidence>
<keyword evidence="1" id="KW-1133">Transmembrane helix</keyword>
<dbReference type="GO" id="GO:0017000">
    <property type="term" value="P:antibiotic biosynthetic process"/>
    <property type="evidence" value="ECO:0007669"/>
    <property type="project" value="UniProtKB-ARBA"/>
</dbReference>
<dbReference type="InterPro" id="IPR002213">
    <property type="entry name" value="UDP_glucos_trans"/>
</dbReference>
<keyword evidence="4" id="KW-1185">Reference proteome</keyword>
<dbReference type="InterPro" id="IPR050426">
    <property type="entry name" value="Glycosyltransferase_28"/>
</dbReference>
<evidence type="ECO:0000313" key="3">
    <source>
        <dbReference type="EMBL" id="TDK25757.1"/>
    </source>
</evidence>
<dbReference type="CDD" id="cd03784">
    <property type="entry name" value="GT1_Gtf-like"/>
    <property type="match status" value="1"/>
</dbReference>
<dbReference type="FunFam" id="3.40.50.2000:FF:000072">
    <property type="entry name" value="Glycosyl transferase"/>
    <property type="match status" value="1"/>
</dbReference>
<name>A0A4R5TX59_9MICC</name>
<dbReference type="AlphaFoldDB" id="A0A4R5TX59"/>
<proteinExistence type="predicted"/>
<dbReference type="PANTHER" id="PTHR48050">
    <property type="entry name" value="STEROL 3-BETA-GLUCOSYLTRANSFERASE"/>
    <property type="match status" value="1"/>
</dbReference>
<protein>
    <submittedName>
        <fullName evidence="3">Glycosyltransferase</fullName>
    </submittedName>
</protein>
<gene>
    <name evidence="3" type="ORF">E2F48_11015</name>
</gene>
<dbReference type="GO" id="GO:0008194">
    <property type="term" value="F:UDP-glycosyltransferase activity"/>
    <property type="evidence" value="ECO:0007669"/>
    <property type="project" value="InterPro"/>
</dbReference>
<dbReference type="InterPro" id="IPR010610">
    <property type="entry name" value="EryCIII-like_C"/>
</dbReference>
<evidence type="ECO:0000256" key="1">
    <source>
        <dbReference type="SAM" id="Phobius"/>
    </source>
</evidence>
<dbReference type="EMBL" id="SMTK01000003">
    <property type="protein sequence ID" value="TDK25757.1"/>
    <property type="molecule type" value="Genomic_DNA"/>
</dbReference>
<feature type="domain" description="Erythromycin biosynthesis protein CIII-like C-terminal" evidence="2">
    <location>
        <begin position="282"/>
        <end position="407"/>
    </location>
</feature>
<dbReference type="Pfam" id="PF06722">
    <property type="entry name" value="EryCIII-like_C"/>
    <property type="match status" value="1"/>
</dbReference>
<evidence type="ECO:0000259" key="2">
    <source>
        <dbReference type="Pfam" id="PF06722"/>
    </source>
</evidence>
<dbReference type="Proteomes" id="UP000295411">
    <property type="component" value="Unassembled WGS sequence"/>
</dbReference>